<evidence type="ECO:0000259" key="1">
    <source>
        <dbReference type="Pfam" id="PF15977"/>
    </source>
</evidence>
<reference evidence="2" key="1">
    <citation type="submission" date="2020-10" db="EMBL/GenBank/DDBJ databases">
        <title>Genome Sequence of ESBL Producing Zambian Clinical Strains.</title>
        <authorList>
            <person name="Shawa M."/>
            <person name="Furuta Y."/>
            <person name="Simbotwe M."/>
            <person name="Mulenga E."/>
            <person name="Mubanga M."/>
            <person name="Mulenga G."/>
            <person name="Kaile C."/>
            <person name="Zorigt T."/>
            <person name="Hang'ombe B."/>
            <person name="Higashi H."/>
        </authorList>
    </citation>
    <scope>NUCLEOTIDE SEQUENCE</scope>
    <source>
        <strain evidence="2">Zam_UTH_09</strain>
    </source>
</reference>
<sequence>MINSYLVMHIMNIKPPIRPQKTIDRLIDVLEPHATPVNAIARKRLTWEYKGKTQLFIFKKGELSIIRNSDRLLMVTVYEPHLFGVAEMLQPSRSHSLRAEVSCELLRIDHDLASALFRQHNLWEEVTSLLAYHTSYMVYRDDLVLQQRTYSVIRNHLLEMMLLSEETRQRVSILEYIQDRTLLSRSSILNVLSALKKGGYITFARGGYLQNIVSLPEKF</sequence>
<accession>A0A919I0D4</accession>
<name>A0A919I0D4_KLEPN</name>
<dbReference type="SUPFAM" id="SSF51206">
    <property type="entry name" value="cAMP-binding domain-like"/>
    <property type="match status" value="1"/>
</dbReference>
<dbReference type="InterPro" id="IPR018490">
    <property type="entry name" value="cNMP-bd_dom_sf"/>
</dbReference>
<comment type="caution">
    <text evidence="2">The sequence shown here is derived from an EMBL/GenBank/DDBJ whole genome shotgun (WGS) entry which is preliminary data.</text>
</comment>
<evidence type="ECO:0000313" key="2">
    <source>
        <dbReference type="EMBL" id="GHK56327.1"/>
    </source>
</evidence>
<dbReference type="Gene3D" id="2.60.120.10">
    <property type="entry name" value="Jelly Rolls"/>
    <property type="match status" value="1"/>
</dbReference>
<evidence type="ECO:0000313" key="3">
    <source>
        <dbReference type="Proteomes" id="UP000655094"/>
    </source>
</evidence>
<dbReference type="Proteomes" id="UP000655094">
    <property type="component" value="Unassembled WGS sequence"/>
</dbReference>
<feature type="domain" description="IprA winged helix-turn-helix" evidence="1">
    <location>
        <begin position="149"/>
        <end position="216"/>
    </location>
</feature>
<proteinExistence type="predicted"/>
<dbReference type="Pfam" id="PF15977">
    <property type="entry name" value="HTH_46"/>
    <property type="match status" value="1"/>
</dbReference>
<organism evidence="2 3">
    <name type="scientific">Klebsiella pneumoniae</name>
    <dbReference type="NCBI Taxonomy" id="573"/>
    <lineage>
        <taxon>Bacteria</taxon>
        <taxon>Pseudomonadati</taxon>
        <taxon>Pseudomonadota</taxon>
        <taxon>Gammaproteobacteria</taxon>
        <taxon>Enterobacterales</taxon>
        <taxon>Enterobacteriaceae</taxon>
        <taxon>Klebsiella/Raoultella group</taxon>
        <taxon>Klebsiella</taxon>
        <taxon>Klebsiella pneumoniae complex</taxon>
    </lineage>
</organism>
<dbReference type="InterPro" id="IPR014710">
    <property type="entry name" value="RmlC-like_jellyroll"/>
</dbReference>
<dbReference type="AlphaFoldDB" id="A0A919I0D4"/>
<dbReference type="InterPro" id="IPR041687">
    <property type="entry name" value="HTH_46"/>
</dbReference>
<gene>
    <name evidence="2" type="ORF">KPZU09_60630</name>
</gene>
<protein>
    <submittedName>
        <fullName evidence="2">Crp/Fnr family transcriptional regulator</fullName>
    </submittedName>
</protein>
<dbReference type="EMBL" id="BNFF01000001">
    <property type="protein sequence ID" value="GHK56327.1"/>
    <property type="molecule type" value="Genomic_DNA"/>
</dbReference>